<evidence type="ECO:0000313" key="2">
    <source>
        <dbReference type="Proteomes" id="UP000703269"/>
    </source>
</evidence>
<accession>A0A9P3LLU8</accession>
<name>A0A9P3LLU8_9APHY</name>
<organism evidence="1 2">
    <name type="scientific">Phanerochaete sordida</name>
    <dbReference type="NCBI Taxonomy" id="48140"/>
    <lineage>
        <taxon>Eukaryota</taxon>
        <taxon>Fungi</taxon>
        <taxon>Dikarya</taxon>
        <taxon>Basidiomycota</taxon>
        <taxon>Agaricomycotina</taxon>
        <taxon>Agaricomycetes</taxon>
        <taxon>Polyporales</taxon>
        <taxon>Phanerochaetaceae</taxon>
        <taxon>Phanerochaete</taxon>
    </lineage>
</organism>
<sequence length="504" mass="58161">MYPALQECLLHFLKTSPDFGYVYGVLRPYWNAIDALPKLPDVLFYQEGRVRRMRREAVTDNYLTDVRVPPRRLWDLYSNRVLPYHVLPCAPFRFPYNFWTVSHSWVDDDARMQVITPVNGRAWPVPIPRGTSLSHIRIELLNFGAEYVWLDVLCLRQVGQPEDEKLREEEWKLDIPTIGFIYSLRDVPCVTYFNGLGLPFDPSERALSSKRHWLKRVWTVQETTDNWLPGGTTARSSACARSFFHDHHTRSILPNFDPLSGTPSTLVLRLTRAVKELSARHCTSELDRVSSLAYILGCKTRPLYDTSVSADRAWAILLKHLPGIVRAQIALRSMQRGPQRREVLPTWQEFLGDFATWDVEEDVLRRMGNQYTPLRLVDSSSLGAVEPGVYYEDVHLVGPLTVLSEAHIDGATALDVLVKDQDFFRFQWERKRRFLNVMGGHFDLDGMYMFRQTRLKVTIILQVLGKRFFGGYAAFVVAKRGAILEDYNSASFSYAPLVRIVYHL</sequence>
<dbReference type="EMBL" id="BPQB01000100">
    <property type="protein sequence ID" value="GJE99069.1"/>
    <property type="molecule type" value="Genomic_DNA"/>
</dbReference>
<protein>
    <recommendedName>
        <fullName evidence="3">Heterokaryon incompatibility domain-containing protein</fullName>
    </recommendedName>
</protein>
<comment type="caution">
    <text evidence="1">The sequence shown here is derived from an EMBL/GenBank/DDBJ whole genome shotgun (WGS) entry which is preliminary data.</text>
</comment>
<evidence type="ECO:0000313" key="1">
    <source>
        <dbReference type="EMBL" id="GJE99069.1"/>
    </source>
</evidence>
<proteinExistence type="predicted"/>
<dbReference type="AlphaFoldDB" id="A0A9P3LLU8"/>
<keyword evidence="2" id="KW-1185">Reference proteome</keyword>
<dbReference type="OrthoDB" id="3226657at2759"/>
<dbReference type="Proteomes" id="UP000703269">
    <property type="component" value="Unassembled WGS sequence"/>
</dbReference>
<reference evidence="1 2" key="1">
    <citation type="submission" date="2021-08" db="EMBL/GenBank/DDBJ databases">
        <title>Draft Genome Sequence of Phanerochaete sordida strain YK-624.</title>
        <authorList>
            <person name="Mori T."/>
            <person name="Dohra H."/>
            <person name="Suzuki T."/>
            <person name="Kawagishi H."/>
            <person name="Hirai H."/>
        </authorList>
    </citation>
    <scope>NUCLEOTIDE SEQUENCE [LARGE SCALE GENOMIC DNA]</scope>
    <source>
        <strain evidence="1 2">YK-624</strain>
    </source>
</reference>
<gene>
    <name evidence="1" type="ORF">PsYK624_153100</name>
</gene>
<evidence type="ECO:0008006" key="3">
    <source>
        <dbReference type="Google" id="ProtNLM"/>
    </source>
</evidence>